<gene>
    <name evidence="1" type="ORF">QFC21_001756</name>
</gene>
<name>A0ACC2W3F3_9TREE</name>
<dbReference type="Proteomes" id="UP001227268">
    <property type="component" value="Unassembled WGS sequence"/>
</dbReference>
<reference evidence="1" key="1">
    <citation type="submission" date="2023-04" db="EMBL/GenBank/DDBJ databases">
        <title>Draft Genome sequencing of Naganishia species isolated from polar environments using Oxford Nanopore Technology.</title>
        <authorList>
            <person name="Leo P."/>
            <person name="Venkateswaran K."/>
        </authorList>
    </citation>
    <scope>NUCLEOTIDE SEQUENCE</scope>
    <source>
        <strain evidence="1">MNA-CCFEE 5423</strain>
    </source>
</reference>
<accession>A0ACC2W3F3</accession>
<protein>
    <submittedName>
        <fullName evidence="1">Uncharacterized protein</fullName>
    </submittedName>
</protein>
<organism evidence="1 2">
    <name type="scientific">Naganishia friedmannii</name>
    <dbReference type="NCBI Taxonomy" id="89922"/>
    <lineage>
        <taxon>Eukaryota</taxon>
        <taxon>Fungi</taxon>
        <taxon>Dikarya</taxon>
        <taxon>Basidiomycota</taxon>
        <taxon>Agaricomycotina</taxon>
        <taxon>Tremellomycetes</taxon>
        <taxon>Filobasidiales</taxon>
        <taxon>Filobasidiaceae</taxon>
        <taxon>Naganishia</taxon>
    </lineage>
</organism>
<proteinExistence type="predicted"/>
<keyword evidence="2" id="KW-1185">Reference proteome</keyword>
<evidence type="ECO:0000313" key="2">
    <source>
        <dbReference type="Proteomes" id="UP001227268"/>
    </source>
</evidence>
<dbReference type="EMBL" id="JASBWT010000004">
    <property type="protein sequence ID" value="KAJ9105386.1"/>
    <property type="molecule type" value="Genomic_DNA"/>
</dbReference>
<comment type="caution">
    <text evidence="1">The sequence shown here is derived from an EMBL/GenBank/DDBJ whole genome shotgun (WGS) entry which is preliminary data.</text>
</comment>
<evidence type="ECO:0000313" key="1">
    <source>
        <dbReference type="EMBL" id="KAJ9105386.1"/>
    </source>
</evidence>
<sequence length="1005" mass="108089">MLDNPLTKGSYFWYDWYENVDAHDHSQTTSNNFTQSATVLALTSKHTSQHTSINDSEPHGTVADQLHLYTFGDIAMSTFAALLPSLQAAFFSKTRPAEDLETIHAPTESLATETGPPNHNDITALEYDSVENTPIATTRPLALRSASSTCSDQSQCSIVETNAVDGLVWKHGERVKYDRESQSRKEEKRRTKGKRKAETETFVIVRPPPSSKRTLNLQIQLVANNKKKPVDQRESRSASGSSAASNATTNGALRILDIPDTIQSSSIPTNATGTPREVDFNGKAARRITQSRDTSPTRSVPGQYNVDTARNPERGTLHRRTSSRSLDMDVQERKQNLIRSTGQRDRPVSLLSGSSGNEATGPSAVTHDSRRRRCQSESNDIAPLAIKADDECSFDDAAIPGAKSLSRCPSNGSLGSSHSNASTSASVVSGISGLSASSSGSRTGRKGRGNIIPLYNLAVHNVMTTTVTDAGTDSKIAKFHKRSVDIVGLGTLEATEVCAKSPADLARRSRHSQIAAASDLVTLAPPVAAKAGNRQSMEDPELPTGQSSRTDVNQSSSVQGESPSKGTAQPPFDRTKKLFGKLFKKREPATDLSVPLPSPSKQGFHAIAEHLTSPLSPQATRNPFTANAGLPSYPSVHYGQPTFGMSPTLVTVPLSPIGRRPRVYTWTVKRWAPVGELTIVNEWTSRLAPLITGESAASTVALGEVVFEWRKGWSKRDTALSRTTTRASMHEAPNTPAPNRDSLSPFAMQSRPGSAAASRRSSYLGPDSQQLAMNVSPSDPSSPSLPRKRSSAGESAISTVSSKVSFEDRAFRRDLSEVAHRPAIQARASSPAPSWSSRRARQQEDEDGESDPEDSETPWICKVYVPGDRVKGSDGSILAKGKTVGTLYPAPHHPRVVAQIKIPVEIGNVATGIGALMAPASLSHQSSDVTASIHSGLKSSRPSISSPPLTGMSQQQPPPLHAEPSFKQEEIVMTEENIKDVVSVTAMWLVSREFGASGKKKKMSS</sequence>